<accession>A0A974NV72</accession>
<dbReference type="InterPro" id="IPR001638">
    <property type="entry name" value="Solute-binding_3/MltF_N"/>
</dbReference>
<dbReference type="PANTHER" id="PTHR35936:SF17">
    <property type="entry name" value="ARGININE-BINDING EXTRACELLULAR PROTEIN ARTP"/>
    <property type="match status" value="1"/>
</dbReference>
<evidence type="ECO:0000313" key="7">
    <source>
        <dbReference type="EMBL" id="QQV77538.1"/>
    </source>
</evidence>
<proteinExistence type="inferred from homology"/>
<evidence type="ECO:0000256" key="2">
    <source>
        <dbReference type="ARBA" id="ARBA00010333"/>
    </source>
</evidence>
<dbReference type="GO" id="GO:0030313">
    <property type="term" value="C:cell envelope"/>
    <property type="evidence" value="ECO:0007669"/>
    <property type="project" value="UniProtKB-SubCell"/>
</dbReference>
<feature type="domain" description="Solute-binding protein family 3/N-terminal" evidence="6">
    <location>
        <begin position="36"/>
        <end position="277"/>
    </location>
</feature>
<evidence type="ECO:0000256" key="4">
    <source>
        <dbReference type="RuleBase" id="RU003744"/>
    </source>
</evidence>
<dbReference type="EMBL" id="CP061035">
    <property type="protein sequence ID" value="QQV77538.1"/>
    <property type="molecule type" value="Genomic_DNA"/>
</dbReference>
<name>A0A974NV72_9SPHN</name>
<dbReference type="PANTHER" id="PTHR35936">
    <property type="entry name" value="MEMBRANE-BOUND LYTIC MUREIN TRANSGLYCOSYLASE F"/>
    <property type="match status" value="1"/>
</dbReference>
<dbReference type="KEGG" id="sari:H5J25_01640"/>
<gene>
    <name evidence="7" type="ORF">H5J25_01640</name>
</gene>
<dbReference type="PROSITE" id="PS51318">
    <property type="entry name" value="TAT"/>
    <property type="match status" value="1"/>
</dbReference>
<protein>
    <submittedName>
        <fullName evidence="7">Transporter substrate-binding domain-containing protein</fullName>
    </submittedName>
</protein>
<dbReference type="PROSITE" id="PS01039">
    <property type="entry name" value="SBP_BACTERIAL_3"/>
    <property type="match status" value="1"/>
</dbReference>
<organism evidence="7 8">
    <name type="scientific">Sphingomonas aliaeris</name>
    <dbReference type="NCBI Taxonomy" id="2759526"/>
    <lineage>
        <taxon>Bacteria</taxon>
        <taxon>Pseudomonadati</taxon>
        <taxon>Pseudomonadota</taxon>
        <taxon>Alphaproteobacteria</taxon>
        <taxon>Sphingomonadales</taxon>
        <taxon>Sphingomonadaceae</taxon>
        <taxon>Sphingomonas</taxon>
    </lineage>
</organism>
<dbReference type="AlphaFoldDB" id="A0A974NV72"/>
<dbReference type="RefSeq" id="WP_202094076.1">
    <property type="nucleotide sequence ID" value="NZ_CP061035.1"/>
</dbReference>
<evidence type="ECO:0000256" key="1">
    <source>
        <dbReference type="ARBA" id="ARBA00004196"/>
    </source>
</evidence>
<evidence type="ECO:0000259" key="6">
    <source>
        <dbReference type="SMART" id="SM00062"/>
    </source>
</evidence>
<dbReference type="SUPFAM" id="SSF53850">
    <property type="entry name" value="Periplasmic binding protein-like II"/>
    <property type="match status" value="1"/>
</dbReference>
<reference evidence="8" key="1">
    <citation type="submission" date="2020-09" db="EMBL/GenBank/DDBJ databases">
        <title>Sphingomonas sp., a new species isolated from pork steak.</title>
        <authorList>
            <person name="Heidler von Heilborn D."/>
        </authorList>
    </citation>
    <scope>NUCLEOTIDE SEQUENCE [LARGE SCALE GENOMIC DNA]</scope>
</reference>
<evidence type="ECO:0000313" key="8">
    <source>
        <dbReference type="Proteomes" id="UP000595894"/>
    </source>
</evidence>
<dbReference type="InterPro" id="IPR006311">
    <property type="entry name" value="TAT_signal"/>
</dbReference>
<sequence length="283" mass="30265">MSFTRRNVLAGIGAAIALPAIPLRAASLDKVKAAGVLHVGVYRDFEPWAWMDGDTPRGIDVELGQALAAKIGVKAQIRDYLAGEDVDEDMRIIVWKGPATGGQLSDVMMHVPYDRAFALRNEEVVIVAPYYREGFALACGKEVDCELPPPQFKGRKLVAELDSIPDFYLSGSFGGVLRGDVQHVPSGMAALGQVRDGKSDVAMATRAQVEHAMVGVDPDAMRARKGPLPALTSPGWDIALAVKDNSRDLGDTLESVMGDLKKDGTVAAILKKYGVAPRDPIAS</sequence>
<dbReference type="SMART" id="SM00062">
    <property type="entry name" value="PBPb"/>
    <property type="match status" value="1"/>
</dbReference>
<keyword evidence="8" id="KW-1185">Reference proteome</keyword>
<feature type="chain" id="PRO_5037930085" evidence="5">
    <location>
        <begin position="26"/>
        <end position="283"/>
    </location>
</feature>
<evidence type="ECO:0000256" key="3">
    <source>
        <dbReference type="ARBA" id="ARBA00022729"/>
    </source>
</evidence>
<evidence type="ECO:0000256" key="5">
    <source>
        <dbReference type="SAM" id="SignalP"/>
    </source>
</evidence>
<dbReference type="Gene3D" id="3.40.190.10">
    <property type="entry name" value="Periplasmic binding protein-like II"/>
    <property type="match status" value="3"/>
</dbReference>
<dbReference type="InterPro" id="IPR018313">
    <property type="entry name" value="SBP_3_CS"/>
</dbReference>
<dbReference type="Proteomes" id="UP000595894">
    <property type="component" value="Chromosome"/>
</dbReference>
<comment type="similarity">
    <text evidence="2 4">Belongs to the bacterial solute-binding protein 3 family.</text>
</comment>
<comment type="subcellular location">
    <subcellularLocation>
        <location evidence="1">Cell envelope</location>
    </subcellularLocation>
</comment>
<keyword evidence="3 5" id="KW-0732">Signal</keyword>
<feature type="signal peptide" evidence="5">
    <location>
        <begin position="1"/>
        <end position="25"/>
    </location>
</feature>